<dbReference type="EMBL" id="CACVKT020005367">
    <property type="protein sequence ID" value="CAC5394742.1"/>
    <property type="molecule type" value="Genomic_DNA"/>
</dbReference>
<dbReference type="AlphaFoldDB" id="A0A6J8CHJ2"/>
<sequence length="155" mass="17073">MVISTDGSGNRSVSVPVVAGTELKEGSYSKLPRRQASSLQHKESPQADNDLQKSFVLRTDDLYTSYQLSGLKPNTSEERFSYTDDNQHQFGLNPVIPSPIKISKNNDNTIVTHQEEETPMHLSTPPVTDIAATLSVKSSATNVMDLFYGLVEGWT</sequence>
<gene>
    <name evidence="2" type="ORF">MCOR_29465</name>
</gene>
<protein>
    <submittedName>
        <fullName evidence="2">Uncharacterized protein</fullName>
    </submittedName>
</protein>
<evidence type="ECO:0000313" key="3">
    <source>
        <dbReference type="Proteomes" id="UP000507470"/>
    </source>
</evidence>
<feature type="region of interest" description="Disordered" evidence="1">
    <location>
        <begin position="19"/>
        <end position="52"/>
    </location>
</feature>
<reference evidence="2 3" key="1">
    <citation type="submission" date="2020-06" db="EMBL/GenBank/DDBJ databases">
        <authorList>
            <person name="Li R."/>
            <person name="Bekaert M."/>
        </authorList>
    </citation>
    <scope>NUCLEOTIDE SEQUENCE [LARGE SCALE GENOMIC DNA]</scope>
    <source>
        <strain evidence="3">wild</strain>
    </source>
</reference>
<proteinExistence type="predicted"/>
<keyword evidence="3" id="KW-1185">Reference proteome</keyword>
<accession>A0A6J8CHJ2</accession>
<dbReference type="Proteomes" id="UP000507470">
    <property type="component" value="Unassembled WGS sequence"/>
</dbReference>
<evidence type="ECO:0000256" key="1">
    <source>
        <dbReference type="SAM" id="MobiDB-lite"/>
    </source>
</evidence>
<organism evidence="2 3">
    <name type="scientific">Mytilus coruscus</name>
    <name type="common">Sea mussel</name>
    <dbReference type="NCBI Taxonomy" id="42192"/>
    <lineage>
        <taxon>Eukaryota</taxon>
        <taxon>Metazoa</taxon>
        <taxon>Spiralia</taxon>
        <taxon>Lophotrochozoa</taxon>
        <taxon>Mollusca</taxon>
        <taxon>Bivalvia</taxon>
        <taxon>Autobranchia</taxon>
        <taxon>Pteriomorphia</taxon>
        <taxon>Mytilida</taxon>
        <taxon>Mytiloidea</taxon>
        <taxon>Mytilidae</taxon>
        <taxon>Mytilinae</taxon>
        <taxon>Mytilus</taxon>
    </lineage>
</organism>
<name>A0A6J8CHJ2_MYTCO</name>
<evidence type="ECO:0000313" key="2">
    <source>
        <dbReference type="EMBL" id="CAC5394742.1"/>
    </source>
</evidence>